<dbReference type="InterPro" id="IPR043744">
    <property type="entry name" value="DUF5689"/>
</dbReference>
<protein>
    <recommendedName>
        <fullName evidence="2">DUF5689 domain-containing protein</fullName>
    </recommendedName>
</protein>
<gene>
    <name evidence="3" type="ORF">B5G41_13295</name>
</gene>
<evidence type="ECO:0000313" key="3">
    <source>
        <dbReference type="EMBL" id="OUN02042.1"/>
    </source>
</evidence>
<dbReference type="EMBL" id="NFHB01000010">
    <property type="protein sequence ID" value="OUN02042.1"/>
    <property type="molecule type" value="Genomic_DNA"/>
</dbReference>
<name>A0A1Y3QQV9_9BACT</name>
<dbReference type="RefSeq" id="WP_087403395.1">
    <property type="nucleotide sequence ID" value="NZ_NFHB01000010.1"/>
</dbReference>
<dbReference type="PROSITE" id="PS51257">
    <property type="entry name" value="PROKAR_LIPOPROTEIN"/>
    <property type="match status" value="1"/>
</dbReference>
<feature type="domain" description="DUF5689" evidence="2">
    <location>
        <begin position="50"/>
        <end position="265"/>
    </location>
</feature>
<feature type="signal peptide" evidence="1">
    <location>
        <begin position="1"/>
        <end position="37"/>
    </location>
</feature>
<dbReference type="eggNOG" id="COG4085">
    <property type="taxonomic scope" value="Bacteria"/>
</dbReference>
<accession>A0A1Y3QQV9</accession>
<feature type="chain" id="PRO_5012282725" description="DUF5689 domain-containing protein" evidence="1">
    <location>
        <begin position="38"/>
        <end position="293"/>
    </location>
</feature>
<keyword evidence="1" id="KW-0732">Signal</keyword>
<comment type="caution">
    <text evidence="3">The sequence shown here is derived from an EMBL/GenBank/DDBJ whole genome shotgun (WGS) entry which is preliminary data.</text>
</comment>
<proteinExistence type="predicted"/>
<evidence type="ECO:0000259" key="2">
    <source>
        <dbReference type="Pfam" id="PF18942"/>
    </source>
</evidence>
<organism evidence="3 4">
    <name type="scientific">Alistipes onderdonkii</name>
    <dbReference type="NCBI Taxonomy" id="328813"/>
    <lineage>
        <taxon>Bacteria</taxon>
        <taxon>Pseudomonadati</taxon>
        <taxon>Bacteroidota</taxon>
        <taxon>Bacteroidia</taxon>
        <taxon>Bacteroidales</taxon>
        <taxon>Rikenellaceae</taxon>
        <taxon>Alistipes</taxon>
    </lineage>
</organism>
<evidence type="ECO:0000256" key="1">
    <source>
        <dbReference type="SAM" id="SignalP"/>
    </source>
</evidence>
<sequence length="293" mass="31328">MKTIVPVNRLPAISRTALRTAVSVVLALAVLAGCDKASGLEFDDDPPAGTATIAALKSRCTGEQAAVTEDITVEGVVTGNDLYGEFYKTLVVEDTSGGISIAVDATELYVDYPVGTTVTIHCNGLFLCDYGGKVMLGTRPTGEYAGPGRIPPAEAALYLRQKQAETRPLRPRTLTFGEVDMRHTDTYVHFEGVRFVQQGNWCDPDPETGRPATTERQIADASGREFTVRTAGTCTYATEPVPQGTGSVYGIIDYFNGKYTLRIANREVDFATVAARPTACPSSGGYSAPKPTR</sequence>
<dbReference type="OrthoDB" id="1492759at2"/>
<dbReference type="Proteomes" id="UP000195772">
    <property type="component" value="Unassembled WGS sequence"/>
</dbReference>
<reference evidence="4" key="1">
    <citation type="submission" date="2017-04" db="EMBL/GenBank/DDBJ databases">
        <title>Function of individual gut microbiota members based on whole genome sequencing of pure cultures obtained from chicken caecum.</title>
        <authorList>
            <person name="Medvecky M."/>
            <person name="Cejkova D."/>
            <person name="Polansky O."/>
            <person name="Karasova D."/>
            <person name="Kubasova T."/>
            <person name="Cizek A."/>
            <person name="Rychlik I."/>
        </authorList>
    </citation>
    <scope>NUCLEOTIDE SEQUENCE [LARGE SCALE GENOMIC DNA]</scope>
    <source>
        <strain evidence="4">An90</strain>
    </source>
</reference>
<evidence type="ECO:0000313" key="4">
    <source>
        <dbReference type="Proteomes" id="UP000195772"/>
    </source>
</evidence>
<dbReference type="Pfam" id="PF18942">
    <property type="entry name" value="DUF5689"/>
    <property type="match status" value="1"/>
</dbReference>
<dbReference type="AlphaFoldDB" id="A0A1Y3QQV9"/>